<reference evidence="1" key="1">
    <citation type="submission" date="2020-08" db="EMBL/GenBank/DDBJ databases">
        <title>Multicomponent nature underlies the extraordinary mechanical properties of spider dragline silk.</title>
        <authorList>
            <person name="Kono N."/>
            <person name="Nakamura H."/>
            <person name="Mori M."/>
            <person name="Yoshida Y."/>
            <person name="Ohtoshi R."/>
            <person name="Malay A.D."/>
            <person name="Moran D.A.P."/>
            <person name="Tomita M."/>
            <person name="Numata K."/>
            <person name="Arakawa K."/>
        </authorList>
    </citation>
    <scope>NUCLEOTIDE SEQUENCE</scope>
</reference>
<proteinExistence type="predicted"/>
<dbReference type="AlphaFoldDB" id="A0A8X6SM34"/>
<name>A0A8X6SM34_TRICX</name>
<dbReference type="EMBL" id="BMAU01021306">
    <property type="protein sequence ID" value="GFY11547.1"/>
    <property type="molecule type" value="Genomic_DNA"/>
</dbReference>
<comment type="caution">
    <text evidence="1">The sequence shown here is derived from an EMBL/GenBank/DDBJ whole genome shotgun (WGS) entry which is preliminary data.</text>
</comment>
<organism evidence="1 2">
    <name type="scientific">Trichonephila clavipes</name>
    <name type="common">Golden silk orbweaver</name>
    <name type="synonym">Nephila clavipes</name>
    <dbReference type="NCBI Taxonomy" id="2585209"/>
    <lineage>
        <taxon>Eukaryota</taxon>
        <taxon>Metazoa</taxon>
        <taxon>Ecdysozoa</taxon>
        <taxon>Arthropoda</taxon>
        <taxon>Chelicerata</taxon>
        <taxon>Arachnida</taxon>
        <taxon>Araneae</taxon>
        <taxon>Araneomorphae</taxon>
        <taxon>Entelegynae</taxon>
        <taxon>Araneoidea</taxon>
        <taxon>Nephilidae</taxon>
        <taxon>Trichonephila</taxon>
    </lineage>
</organism>
<sequence>MLVQHLKPLKTGRVEGIIHVKSVEAQSNPVDGCGHLKMGIEFILNWFSSNYSLLEVLAAKWSRLWARAYSTSGDPPGREGMHQSKLKRPPVSVVWQLGEDHSGVVLVT</sequence>
<keyword evidence="2" id="KW-1185">Reference proteome</keyword>
<protein>
    <submittedName>
        <fullName evidence="1">Uncharacterized protein</fullName>
    </submittedName>
</protein>
<evidence type="ECO:0000313" key="2">
    <source>
        <dbReference type="Proteomes" id="UP000887159"/>
    </source>
</evidence>
<dbReference type="Proteomes" id="UP000887159">
    <property type="component" value="Unassembled WGS sequence"/>
</dbReference>
<accession>A0A8X6SM34</accession>
<evidence type="ECO:0000313" key="1">
    <source>
        <dbReference type="EMBL" id="GFY11547.1"/>
    </source>
</evidence>
<gene>
    <name evidence="1" type="ORF">TNCV_4230161</name>
</gene>